<evidence type="ECO:0000313" key="3">
    <source>
        <dbReference type="Proteomes" id="UP000092695"/>
    </source>
</evidence>
<protein>
    <submittedName>
        <fullName evidence="2">Aminodeoxychorismate synthase, component I</fullName>
    </submittedName>
</protein>
<dbReference type="Gene3D" id="3.60.120.10">
    <property type="entry name" value="Anthranilate synthase"/>
    <property type="match status" value="1"/>
</dbReference>
<dbReference type="Pfam" id="PF01063">
    <property type="entry name" value="Aminotran_4"/>
    <property type="match status" value="1"/>
</dbReference>
<sequence length="576" mass="62833">MTRCLLRNSDTEWFLFREPRAVLTARCIADVVPMLKTAETFVTGQEGYAAGYIAYEAAPAFDRALQTHAPGGLPLLMLGLFDAPQRLSEPPLTASANAQAANWRMTTGREQYIAHLANIREQIALGNTYQVNYTTRLTADRALDAAALFADIAADAPYAALLEFSGHSIVSASPELFFRLDGAGLRCEPMKGTAERGLTTETDKAQASTLQASTKNRAENVMITDMIRNDLGRVARPGSVTAASLYDLRKFPTVWQMTSSVTALSDSTISDIFAALFPSASITGAPKASSMQLIKRLEDTPRNVYTGAIGWIGPNRTAQFSVAIRTALIEHATKTATYGVGGGIVWDSIPDDEYRECLAKSRVLATTSDDRNFQLLETLRWTPDSGFHLLDYHLDRLVASADYFDFCCDRRSILAQLNAAMATATAAALRVRLTVTRAGIATITMQNLSLPGKHTVLHIAKKPIDTGSPFVYHKTTQRRLYNEALDDVGPADDVLLWNKSGEITESSIANVVVRFGNKWVTPPVHCGLLAGTERRHSLSVGKITEEVVTLEQLRAADEIGLINSVRGWYPAELAAE</sequence>
<dbReference type="GO" id="GO:0046820">
    <property type="term" value="F:4-amino-4-deoxychorismate synthase activity"/>
    <property type="evidence" value="ECO:0007669"/>
    <property type="project" value="TreeGrafter"/>
</dbReference>
<dbReference type="Gene3D" id="3.20.10.10">
    <property type="entry name" value="D-amino Acid Aminotransferase, subunit A, domain 2"/>
    <property type="match status" value="1"/>
</dbReference>
<reference evidence="2 3" key="1">
    <citation type="submission" date="2016-06" db="EMBL/GenBank/DDBJ databases">
        <title>Complete genome sequence of a deep-branching marine Gamma Proteobacterium Woeseia oceani type strain XK5.</title>
        <authorList>
            <person name="Mu D."/>
            <person name="Du Z."/>
        </authorList>
    </citation>
    <scope>NUCLEOTIDE SEQUENCE [LARGE SCALE GENOMIC DNA]</scope>
    <source>
        <strain evidence="2 3">XK5</strain>
    </source>
</reference>
<evidence type="ECO:0000259" key="1">
    <source>
        <dbReference type="Pfam" id="PF00425"/>
    </source>
</evidence>
<dbReference type="InterPro" id="IPR015890">
    <property type="entry name" value="Chorismate_C"/>
</dbReference>
<dbReference type="OrthoDB" id="9803598at2"/>
<dbReference type="Gene3D" id="3.30.470.10">
    <property type="match status" value="1"/>
</dbReference>
<dbReference type="SUPFAM" id="SSF56322">
    <property type="entry name" value="ADC synthase"/>
    <property type="match status" value="1"/>
</dbReference>
<proteinExistence type="predicted"/>
<gene>
    <name evidence="2" type="ORF">BA177_03560</name>
</gene>
<dbReference type="SUPFAM" id="SSF56752">
    <property type="entry name" value="D-aminoacid aminotransferase-like PLP-dependent enzymes"/>
    <property type="match status" value="1"/>
</dbReference>
<dbReference type="PANTHER" id="PTHR11236">
    <property type="entry name" value="AMINOBENZOATE/ANTHRANILATE SYNTHASE"/>
    <property type="match status" value="1"/>
</dbReference>
<dbReference type="PRINTS" id="PR00095">
    <property type="entry name" value="ANTSNTHASEI"/>
</dbReference>
<dbReference type="GO" id="GO:0009396">
    <property type="term" value="P:folic acid-containing compound biosynthetic process"/>
    <property type="evidence" value="ECO:0007669"/>
    <property type="project" value="InterPro"/>
</dbReference>
<accession>A0A193LD52</accession>
<dbReference type="InterPro" id="IPR043131">
    <property type="entry name" value="BCAT-like_N"/>
</dbReference>
<dbReference type="Pfam" id="PF00425">
    <property type="entry name" value="Chorismate_bind"/>
    <property type="match status" value="1"/>
</dbReference>
<dbReference type="InterPro" id="IPR005801">
    <property type="entry name" value="ADC_synthase"/>
</dbReference>
<dbReference type="InterPro" id="IPR036038">
    <property type="entry name" value="Aminotransferase-like"/>
</dbReference>
<dbReference type="Proteomes" id="UP000092695">
    <property type="component" value="Chromosome"/>
</dbReference>
<dbReference type="InterPro" id="IPR043132">
    <property type="entry name" value="BCAT-like_C"/>
</dbReference>
<dbReference type="PANTHER" id="PTHR11236:SF50">
    <property type="entry name" value="AMINODEOXYCHORISMATE SYNTHASE COMPONENT 1"/>
    <property type="match status" value="1"/>
</dbReference>
<dbReference type="GO" id="GO:0000162">
    <property type="term" value="P:L-tryptophan biosynthetic process"/>
    <property type="evidence" value="ECO:0007669"/>
    <property type="project" value="TreeGrafter"/>
</dbReference>
<dbReference type="EMBL" id="CP016268">
    <property type="protein sequence ID" value="ANO50408.1"/>
    <property type="molecule type" value="Genomic_DNA"/>
</dbReference>
<dbReference type="AlphaFoldDB" id="A0A193LD52"/>
<dbReference type="InterPro" id="IPR005802">
    <property type="entry name" value="ADC_synth_comp_1"/>
</dbReference>
<dbReference type="KEGG" id="woc:BA177_03560"/>
<feature type="domain" description="Chorismate-utilising enzyme C-terminal" evidence="1">
    <location>
        <begin position="109"/>
        <end position="360"/>
    </location>
</feature>
<organism evidence="2 3">
    <name type="scientific">Woeseia oceani</name>
    <dbReference type="NCBI Taxonomy" id="1548547"/>
    <lineage>
        <taxon>Bacteria</taxon>
        <taxon>Pseudomonadati</taxon>
        <taxon>Pseudomonadota</taxon>
        <taxon>Gammaproteobacteria</taxon>
        <taxon>Woeseiales</taxon>
        <taxon>Woeseiaceae</taxon>
        <taxon>Woeseia</taxon>
    </lineage>
</organism>
<dbReference type="NCBIfam" id="TIGR00553">
    <property type="entry name" value="pabB"/>
    <property type="match status" value="1"/>
</dbReference>
<keyword evidence="3" id="KW-1185">Reference proteome</keyword>
<dbReference type="InterPro" id="IPR001544">
    <property type="entry name" value="Aminotrans_IV"/>
</dbReference>
<evidence type="ECO:0000313" key="2">
    <source>
        <dbReference type="EMBL" id="ANO50408.1"/>
    </source>
</evidence>
<name>A0A193LD52_9GAMM</name>
<dbReference type="InterPro" id="IPR019999">
    <property type="entry name" value="Anth_synth_I-like"/>
</dbReference>
<dbReference type="STRING" id="1548547.BA177_03560"/>